<evidence type="ECO:0000259" key="19">
    <source>
        <dbReference type="PROSITE" id="PS51828"/>
    </source>
</evidence>
<dbReference type="Gene3D" id="3.40.50.410">
    <property type="entry name" value="von Willebrand factor, type A domain"/>
    <property type="match status" value="1"/>
</dbReference>
<dbReference type="PRINTS" id="PR00895">
    <property type="entry name" value="PENTAXIN"/>
</dbReference>
<dbReference type="SMART" id="SM00159">
    <property type="entry name" value="PTX"/>
    <property type="match status" value="1"/>
</dbReference>
<evidence type="ECO:0000259" key="17">
    <source>
        <dbReference type="PROSITE" id="PS50825"/>
    </source>
</evidence>
<feature type="disulfide bond" evidence="13">
    <location>
        <begin position="1483"/>
        <end position="1510"/>
    </location>
</feature>
<dbReference type="InterPro" id="IPR011641">
    <property type="entry name" value="Tyr-kin_ephrin_A/B_rcpt-like"/>
</dbReference>
<feature type="disulfide bond" evidence="12">
    <location>
        <begin position="1189"/>
        <end position="1198"/>
    </location>
</feature>
<keyword evidence="5 13" id="KW-0768">Sushi</keyword>
<evidence type="ECO:0000256" key="14">
    <source>
        <dbReference type="SAM" id="SignalP"/>
    </source>
</evidence>
<feature type="domain" description="Sushi" evidence="18">
    <location>
        <begin position="368"/>
        <end position="427"/>
    </location>
</feature>
<feature type="domain" description="Sushi" evidence="18">
    <location>
        <begin position="1954"/>
        <end position="2012"/>
    </location>
</feature>
<keyword evidence="7" id="KW-0677">Repeat</keyword>
<dbReference type="InterPro" id="IPR001881">
    <property type="entry name" value="EGF-like_Ca-bd_dom"/>
</dbReference>
<reference evidence="20" key="1">
    <citation type="submission" date="2019-08" db="EMBL/GenBank/DDBJ databases">
        <title>The improved chromosome-level genome for the pearl oyster Pinctada fucata martensii using PacBio sequencing and Hi-C.</title>
        <authorList>
            <person name="Zheng Z."/>
        </authorList>
    </citation>
    <scope>NUCLEOTIDE SEQUENCE</scope>
    <source>
        <strain evidence="20">ZZ-2019</strain>
        <tissue evidence="20">Adductor muscle</tissue>
    </source>
</reference>
<feature type="domain" description="EGF-like" evidence="15">
    <location>
        <begin position="1125"/>
        <end position="1161"/>
    </location>
</feature>
<dbReference type="InterPro" id="IPR018097">
    <property type="entry name" value="EGF_Ca-bd_CS"/>
</dbReference>
<feature type="domain" description="EGF-like" evidence="15">
    <location>
        <begin position="1049"/>
        <end position="1085"/>
    </location>
</feature>
<comment type="caution">
    <text evidence="12">Lacks conserved residue(s) required for the propagation of feature annotation.</text>
</comment>
<dbReference type="FunFam" id="2.10.25.10:FF:000031">
    <property type="entry name" value="neurogenic locus notch homolog protein 3"/>
    <property type="match status" value="2"/>
</dbReference>
<dbReference type="GO" id="GO:0048666">
    <property type="term" value="P:neuron development"/>
    <property type="evidence" value="ECO:0007669"/>
    <property type="project" value="UniProtKB-ARBA"/>
</dbReference>
<feature type="disulfide bond" evidence="13">
    <location>
        <begin position="1866"/>
        <end position="1893"/>
    </location>
</feature>
<feature type="disulfide bond" evidence="12">
    <location>
        <begin position="1075"/>
        <end position="1084"/>
    </location>
</feature>
<feature type="domain" description="EGF-like" evidence="15">
    <location>
        <begin position="1163"/>
        <end position="1199"/>
    </location>
</feature>
<dbReference type="GO" id="GO:0005856">
    <property type="term" value="C:cytoskeleton"/>
    <property type="evidence" value="ECO:0007669"/>
    <property type="project" value="UniProtKB-SubCell"/>
</dbReference>
<organism evidence="20 21">
    <name type="scientific">Pinctada imbricata</name>
    <name type="common">Atlantic pearl-oyster</name>
    <name type="synonym">Pinctada martensii</name>
    <dbReference type="NCBI Taxonomy" id="66713"/>
    <lineage>
        <taxon>Eukaryota</taxon>
        <taxon>Metazoa</taxon>
        <taxon>Spiralia</taxon>
        <taxon>Lophotrochozoa</taxon>
        <taxon>Mollusca</taxon>
        <taxon>Bivalvia</taxon>
        <taxon>Autobranchia</taxon>
        <taxon>Pteriomorphia</taxon>
        <taxon>Pterioida</taxon>
        <taxon>Pterioidea</taxon>
        <taxon>Pteriidae</taxon>
        <taxon>Pinctada</taxon>
    </lineage>
</organism>
<evidence type="ECO:0000256" key="7">
    <source>
        <dbReference type="ARBA" id="ARBA00022737"/>
    </source>
</evidence>
<dbReference type="GO" id="GO:0042063">
    <property type="term" value="P:gliogenesis"/>
    <property type="evidence" value="ECO:0007669"/>
    <property type="project" value="UniProtKB-ARBA"/>
</dbReference>
<dbReference type="Gene3D" id="2.10.25.10">
    <property type="entry name" value="Laminin"/>
    <property type="match status" value="6"/>
</dbReference>
<dbReference type="PROSITE" id="PS50234">
    <property type="entry name" value="VWFA"/>
    <property type="match status" value="1"/>
</dbReference>
<dbReference type="SMART" id="SM00032">
    <property type="entry name" value="CCP"/>
    <property type="match status" value="17"/>
</dbReference>
<evidence type="ECO:0000256" key="1">
    <source>
        <dbReference type="ARBA" id="ARBA00004245"/>
    </source>
</evidence>
<dbReference type="InterPro" id="IPR035976">
    <property type="entry name" value="Sushi/SCR/CCP_sf"/>
</dbReference>
<evidence type="ECO:0000256" key="10">
    <source>
        <dbReference type="ARBA" id="ARBA00023212"/>
    </source>
</evidence>
<dbReference type="FunFam" id="2.10.25.10:FF:000066">
    <property type="entry name" value="FAT atypical cadherin 4"/>
    <property type="match status" value="1"/>
</dbReference>
<evidence type="ECO:0000313" key="20">
    <source>
        <dbReference type="EMBL" id="KAK3090083.1"/>
    </source>
</evidence>
<feature type="disulfide bond" evidence="13">
    <location>
        <begin position="1924"/>
        <end position="1951"/>
    </location>
</feature>
<dbReference type="SUPFAM" id="SSF53300">
    <property type="entry name" value="vWA-like"/>
    <property type="match status" value="1"/>
</dbReference>
<feature type="domain" description="Sushi" evidence="18">
    <location>
        <begin position="1780"/>
        <end position="1837"/>
    </location>
</feature>
<dbReference type="InterPro" id="IPR013320">
    <property type="entry name" value="ConA-like_dom_sf"/>
</dbReference>
<protein>
    <recommendedName>
        <fullName evidence="22">Sushi, von Willebrand factor type A, EGF and pentraxin domain-containing protein 1</fullName>
    </recommendedName>
</protein>
<dbReference type="PROSITE" id="PS50026">
    <property type="entry name" value="EGF_3"/>
    <property type="match status" value="6"/>
</dbReference>
<dbReference type="SUPFAM" id="SSF57196">
    <property type="entry name" value="EGF/Laminin"/>
    <property type="match status" value="6"/>
</dbReference>
<dbReference type="GO" id="GO:0005509">
    <property type="term" value="F:calcium ion binding"/>
    <property type="evidence" value="ECO:0007669"/>
    <property type="project" value="InterPro"/>
</dbReference>
<feature type="domain" description="Sushi" evidence="18">
    <location>
        <begin position="1896"/>
        <end position="1953"/>
    </location>
</feature>
<feature type="disulfide bond" evidence="13">
    <location>
        <begin position="1750"/>
        <end position="1777"/>
    </location>
</feature>
<dbReference type="FunFam" id="2.10.25.10:FF:000318">
    <property type="entry name" value="Eyes shut homolog"/>
    <property type="match status" value="1"/>
</dbReference>
<gene>
    <name evidence="20" type="ORF">FSP39_009008</name>
</gene>
<feature type="chain" id="PRO_5041732480" description="Sushi, von Willebrand factor type A, EGF and pentraxin domain-containing protein 1" evidence="14">
    <location>
        <begin position="27"/>
        <end position="2296"/>
    </location>
</feature>
<feature type="domain" description="EGF-like" evidence="15">
    <location>
        <begin position="1201"/>
        <end position="1237"/>
    </location>
</feature>
<dbReference type="Proteomes" id="UP001186944">
    <property type="component" value="Unassembled WGS sequence"/>
</dbReference>
<dbReference type="GO" id="GO:0005886">
    <property type="term" value="C:plasma membrane"/>
    <property type="evidence" value="ECO:0007669"/>
    <property type="project" value="UniProtKB-ARBA"/>
</dbReference>
<feature type="disulfide bond" evidence="13">
    <location>
        <begin position="398"/>
        <end position="425"/>
    </location>
</feature>
<dbReference type="FunFam" id="2.10.25.10:FF:000143">
    <property type="entry name" value="Protein crumbs 1"/>
    <property type="match status" value="1"/>
</dbReference>
<feature type="disulfide bond" evidence="13">
    <location>
        <begin position="1808"/>
        <end position="1835"/>
    </location>
</feature>
<feature type="disulfide bond" evidence="13">
    <location>
        <begin position="1634"/>
        <end position="1661"/>
    </location>
</feature>
<feature type="domain" description="Sushi" evidence="18">
    <location>
        <begin position="1606"/>
        <end position="1663"/>
    </location>
</feature>
<dbReference type="InterPro" id="IPR000436">
    <property type="entry name" value="Sushi_SCR_CCP_dom"/>
</dbReference>
<evidence type="ECO:0000259" key="16">
    <source>
        <dbReference type="PROSITE" id="PS50234"/>
    </source>
</evidence>
<dbReference type="Pfam" id="PF07699">
    <property type="entry name" value="Ephrin_rec_like"/>
    <property type="match status" value="3"/>
</dbReference>
<evidence type="ECO:0008006" key="22">
    <source>
        <dbReference type="Google" id="ProtNLM"/>
    </source>
</evidence>
<comment type="caution">
    <text evidence="20">The sequence shown here is derived from an EMBL/GenBank/DDBJ whole genome shotgun (WGS) entry which is preliminary data.</text>
</comment>
<feature type="domain" description="Sushi" evidence="18">
    <location>
        <begin position="1513"/>
        <end position="1577"/>
    </location>
</feature>
<feature type="domain" description="Sushi" evidence="18">
    <location>
        <begin position="1722"/>
        <end position="1779"/>
    </location>
</feature>
<feature type="disulfide bond" evidence="12">
    <location>
        <begin position="1113"/>
        <end position="1122"/>
    </location>
</feature>
<dbReference type="Gene3D" id="2.10.70.10">
    <property type="entry name" value="Complement Module, domain 1"/>
    <property type="match status" value="17"/>
</dbReference>
<evidence type="ECO:0000259" key="15">
    <source>
        <dbReference type="PROSITE" id="PS50026"/>
    </source>
</evidence>
<dbReference type="Pfam" id="PF00084">
    <property type="entry name" value="Sushi"/>
    <property type="match status" value="16"/>
</dbReference>
<dbReference type="InterPro" id="IPR001759">
    <property type="entry name" value="PTX_dom"/>
</dbReference>
<proteinExistence type="predicted"/>
<dbReference type="Pfam" id="PF00354">
    <property type="entry name" value="Pentaxin"/>
    <property type="match status" value="1"/>
</dbReference>
<feature type="domain" description="Sushi" evidence="18">
    <location>
        <begin position="1455"/>
        <end position="1512"/>
    </location>
</feature>
<evidence type="ECO:0000256" key="5">
    <source>
        <dbReference type="ARBA" id="ARBA00022659"/>
    </source>
</evidence>
<feature type="disulfide bond" evidence="13">
    <location>
        <begin position="1692"/>
        <end position="1719"/>
    </location>
</feature>
<keyword evidence="8 12" id="KW-1015">Disulfide bond</keyword>
<dbReference type="SUPFAM" id="SSF57535">
    <property type="entry name" value="Complement control module/SCR domain"/>
    <property type="match status" value="18"/>
</dbReference>
<dbReference type="PROSITE" id="PS50923">
    <property type="entry name" value="SUSHI"/>
    <property type="match status" value="17"/>
</dbReference>
<feature type="domain" description="Sushi" evidence="18">
    <location>
        <begin position="2070"/>
        <end position="2122"/>
    </location>
</feature>
<evidence type="ECO:0000256" key="13">
    <source>
        <dbReference type="PROSITE-ProRule" id="PRU00302"/>
    </source>
</evidence>
<dbReference type="PROSITE" id="PS00022">
    <property type="entry name" value="EGF_1"/>
    <property type="match status" value="6"/>
</dbReference>
<dbReference type="InterPro" id="IPR003410">
    <property type="entry name" value="HYR_dom"/>
</dbReference>
<evidence type="ECO:0000256" key="2">
    <source>
        <dbReference type="ARBA" id="ARBA00004316"/>
    </source>
</evidence>
<dbReference type="SMART" id="SM01411">
    <property type="entry name" value="Ephrin_rec_like"/>
    <property type="match status" value="3"/>
</dbReference>
<dbReference type="GO" id="GO:0042995">
    <property type="term" value="C:cell projection"/>
    <property type="evidence" value="ECO:0007669"/>
    <property type="project" value="UniProtKB-SubCell"/>
</dbReference>
<dbReference type="InterPro" id="IPR000152">
    <property type="entry name" value="EGF-type_Asp/Asn_hydroxyl_site"/>
</dbReference>
<dbReference type="InterPro" id="IPR002035">
    <property type="entry name" value="VWF_A"/>
</dbReference>
<evidence type="ECO:0000256" key="11">
    <source>
        <dbReference type="ARBA" id="ARBA00023273"/>
    </source>
</evidence>
<keyword evidence="21" id="KW-1185">Reference proteome</keyword>
<evidence type="ECO:0000256" key="4">
    <source>
        <dbReference type="ARBA" id="ARBA00022536"/>
    </source>
</evidence>
<dbReference type="PANTHER" id="PTHR19325:SF575">
    <property type="entry name" value="LOCOMOTION-RELATED PROTEIN HIKARU GENKI"/>
    <property type="match status" value="1"/>
</dbReference>
<dbReference type="CDD" id="cd00033">
    <property type="entry name" value="CCP"/>
    <property type="match status" value="16"/>
</dbReference>
<feature type="domain" description="Sushi" evidence="18">
    <location>
        <begin position="428"/>
        <end position="491"/>
    </location>
</feature>
<accession>A0AA88XR35</accession>
<feature type="domain" description="VWFA" evidence="16">
    <location>
        <begin position="71"/>
        <end position="252"/>
    </location>
</feature>
<feature type="domain" description="Sushi" evidence="18">
    <location>
        <begin position="652"/>
        <end position="715"/>
    </location>
</feature>
<feature type="disulfide bond" evidence="13">
    <location>
        <begin position="2155"/>
        <end position="2182"/>
    </location>
</feature>
<evidence type="ECO:0000259" key="18">
    <source>
        <dbReference type="PROSITE" id="PS50923"/>
    </source>
</evidence>
<feature type="domain" description="Sushi" evidence="18">
    <location>
        <begin position="1838"/>
        <end position="1895"/>
    </location>
</feature>
<comment type="subcellular location">
    <subcellularLocation>
        <location evidence="2">Cell projection</location>
    </subcellularLocation>
    <subcellularLocation>
        <location evidence="1">Cytoplasm</location>
        <location evidence="1">Cytoskeleton</location>
    </subcellularLocation>
</comment>
<dbReference type="InterPro" id="IPR050350">
    <property type="entry name" value="Compl-Cell_Adhes-Reg"/>
</dbReference>
<feature type="domain" description="EGF-like" evidence="15">
    <location>
        <begin position="1239"/>
        <end position="1275"/>
    </location>
</feature>
<dbReference type="InterPro" id="IPR009030">
    <property type="entry name" value="Growth_fac_rcpt_cys_sf"/>
</dbReference>
<dbReference type="SMART" id="SM00179">
    <property type="entry name" value="EGF_CA"/>
    <property type="match status" value="6"/>
</dbReference>
<feature type="disulfide bond" evidence="13">
    <location>
        <begin position="2213"/>
        <end position="2240"/>
    </location>
</feature>
<feature type="domain" description="Pentraxin (PTX)" evidence="19">
    <location>
        <begin position="1255"/>
        <end position="1454"/>
    </location>
</feature>
<feature type="domain" description="HYR" evidence="17">
    <location>
        <begin position="573"/>
        <end position="651"/>
    </location>
</feature>
<dbReference type="PROSITE" id="PS50825">
    <property type="entry name" value="HYR"/>
    <property type="match status" value="2"/>
</dbReference>
<feature type="disulfide bond" evidence="12">
    <location>
        <begin position="1265"/>
        <end position="1274"/>
    </location>
</feature>
<evidence type="ECO:0000256" key="12">
    <source>
        <dbReference type="PROSITE-ProRule" id="PRU00076"/>
    </source>
</evidence>
<feature type="domain" description="EGF-like" evidence="15">
    <location>
        <begin position="1087"/>
        <end position="1123"/>
    </location>
</feature>
<dbReference type="InterPro" id="IPR000742">
    <property type="entry name" value="EGF"/>
</dbReference>
<dbReference type="Pfam" id="PF00092">
    <property type="entry name" value="VWA"/>
    <property type="match status" value="1"/>
</dbReference>
<evidence type="ECO:0000256" key="9">
    <source>
        <dbReference type="ARBA" id="ARBA00023180"/>
    </source>
</evidence>
<keyword evidence="10" id="KW-0206">Cytoskeleton</keyword>
<keyword evidence="4 12" id="KW-0245">EGF-like domain</keyword>
<dbReference type="Pfam" id="PF00008">
    <property type="entry name" value="EGF"/>
    <property type="match status" value="6"/>
</dbReference>
<evidence type="ECO:0000256" key="8">
    <source>
        <dbReference type="ARBA" id="ARBA00023157"/>
    </source>
</evidence>
<feature type="domain" description="Sushi" evidence="18">
    <location>
        <begin position="1664"/>
        <end position="1721"/>
    </location>
</feature>
<feature type="signal peptide" evidence="14">
    <location>
        <begin position="1"/>
        <end position="26"/>
    </location>
</feature>
<dbReference type="Gene3D" id="2.10.50.10">
    <property type="entry name" value="Tumor Necrosis Factor Receptor, subunit A, domain 2"/>
    <property type="match status" value="3"/>
</dbReference>
<dbReference type="SMART" id="SM00181">
    <property type="entry name" value="EGF"/>
    <property type="match status" value="9"/>
</dbReference>
<dbReference type="SUPFAM" id="SSF57184">
    <property type="entry name" value="Growth factor receptor domain"/>
    <property type="match status" value="2"/>
</dbReference>
<feature type="disulfide bond" evidence="12">
    <location>
        <begin position="1227"/>
        <end position="1236"/>
    </location>
</feature>
<dbReference type="FunFam" id="2.10.25.10:FF:000230">
    <property type="entry name" value="Delta-like protein"/>
    <property type="match status" value="1"/>
</dbReference>
<feature type="disulfide bond" evidence="13">
    <location>
        <begin position="2093"/>
        <end position="2120"/>
    </location>
</feature>
<dbReference type="PROSITE" id="PS01187">
    <property type="entry name" value="EGF_CA"/>
    <property type="match status" value="3"/>
</dbReference>
<dbReference type="PROSITE" id="PS01186">
    <property type="entry name" value="EGF_2"/>
    <property type="match status" value="6"/>
</dbReference>
<evidence type="ECO:0000256" key="6">
    <source>
        <dbReference type="ARBA" id="ARBA00022729"/>
    </source>
</evidence>
<dbReference type="CDD" id="cd00054">
    <property type="entry name" value="EGF_CA"/>
    <property type="match status" value="6"/>
</dbReference>
<feature type="domain" description="Sushi" evidence="18">
    <location>
        <begin position="2243"/>
        <end position="2296"/>
    </location>
</feature>
<keyword evidence="11" id="KW-0966">Cell projection</keyword>
<feature type="disulfide bond" evidence="12">
    <location>
        <begin position="1151"/>
        <end position="1160"/>
    </location>
</feature>
<dbReference type="CDD" id="cd01450">
    <property type="entry name" value="vWFA_subfamily_ECM"/>
    <property type="match status" value="1"/>
</dbReference>
<evidence type="ECO:0000256" key="3">
    <source>
        <dbReference type="ARBA" id="ARBA00022490"/>
    </source>
</evidence>
<dbReference type="GO" id="GO:0000902">
    <property type="term" value="P:cell morphogenesis"/>
    <property type="evidence" value="ECO:0007669"/>
    <property type="project" value="UniProtKB-ARBA"/>
</dbReference>
<feature type="domain" description="Sushi" evidence="18">
    <location>
        <begin position="2013"/>
        <end position="2069"/>
    </location>
</feature>
<dbReference type="PROSITE" id="PS51828">
    <property type="entry name" value="PTX_2"/>
    <property type="match status" value="1"/>
</dbReference>
<name>A0AA88XR35_PINIB</name>
<keyword evidence="3" id="KW-0963">Cytoplasm</keyword>
<sequence length="2296" mass="253077">MKPKLCLVSYIVFSLELLCPWGGAFQDYDQYLYDYGPPRTDLASKNKVETLGPVLKRHVQALRGAQDRRMDIVFLVDSSASVGMKNFLDELKFVRKLLADFTVDSNHTRVAVVTFSSRTRVLRQVDYIASQSEEKHKCSLLSEDLPSIKYVGGGTYTLGAILEAKEILKHSRSTSQKAVFLITDGFSNGGDPRFEARLLRESGVKMFTFGIRNGNVLELQDMASEPKNETCYILDSFEEFEALARRALHEDLRSGSYLKQTDDKCRGLCNGATPCCDSRAICRCGTHTGTYECACQLGYYGSGVSFDCHPCPPGTYKSEMNPGDVSSCKKCPDENHITEIGSTDASDCTCKRGFRDFNTTGCAALRLKTCPALPKPKNGNMICDRDDFSFSTECRFTCDSGYKLVGSRKRECLAISFWTGITTRCREIYCHPLPKIEDGNITPALCTDKDVIFGTVCQIECHQGYTLKGPTSKQCTTEGLWAPSRDGFCEDASPPIVLCPRDISVVADDEESTANVTWDEPVTFDNSGVHPSIKTVPVPPDLFPIGLTYVKYIAVDSNGNRAKCRFSVEVRDVTPPRVDRCYSPAPFVSSALYANVSWEEPVFTDNSEETPRIERSHAPGLFPRGKTIVTYTAFDESGNNSTCDIEITVVAHPCQYPPEPINGRRECRKAEDGVYCKVACMRGYAFAISPAEEYYCHYDNKWGPEENLPIPDCSVQTASNGIIQPASITFLSSVPCRRRTLINTIEQTIEVRVSQRVSELCADNVICEVEDMQTTCEEEEDFNVIRIILGRKRRDTNEVTEVRRVNPRGDNSRTSKDSSLTFDFKLRGASNLIYRPKKMIPFSQMRPTGDVVKDFQRQDNLTENFEKILKTINTEAKRGVLDIQVGGATVQFSNMSFDTKTPSFNCKPGSILLNTSCVQCPRGSFFNVISEECEGCSLGSYQPIVGAVSCLVCPNNTSTNFNNSKSQLECKAKCLPGTFSPTGLERCETCERGFYQPEYGQTECLKCPPDSTTWKRGARRIQKCKGGRTTDYEEVQADESPLNQQPEIAINDCFSNQCQNGGTCVSQELGYTCNCVPGYRGNNCEEEINECEGKPCLNNGTCKDLLNDFSCTCHPGYEGKKCEENVDECMSAPCNNNGTCVDLVNDYTCNCPDGFEGPTCGVMKDLCESGPCMNDGSCRSLVGGYECSCLTGFEGSNCEINIQECSSSPCDNGASCVDGIGTFRCICVPGYTGKQCQTEIDECASSPCPGDATCVDAIDGFVCRCKKGFAGDLCERDQDLTALTASFWMRTDAQNQGTPFSYASSDQISNALTITNYQGFVIYINDKSAVTDVEANDGEWHHVVFTWSANRGAWKIYFDSLSWDSGENLAAYETIKGGGTFVVGQEQDPGGVYSSSEAFVGQITRINIWDEELPLSVIENMRISCDKRIGNVIAWPDLQMGLHGSLVAEPSNFCRGCQIPSPPTNGKVNFADTDAGTTASYVCNTGYFLTGRNSRVCLITGDWEGYPPNCLPVDCGYPGSVDNGFVEGNRFQYDSRVRYKCEKGYRLIGDRTLYCNSSGEWEGQRPFGSSARYQCNDGYVSDDFYDEIVCTVDGSWDQEPPSCRPVNCGDPGLLINGIARAEQTTFGSYVTYQCDPGYSLSGSNTRACLSNSSWGGVTPSCRPVSCGAPSRISNGFYIGRDYTFGNTVTYACDAGFNLVGESDSLCQANGRWSVQRPRCRRKDCKDPPTIPHGSFTEDRYVFGDSVTYTCEFGYEIVENNSTECLSDTEWKTPIPRCEPISCGELEVIENGNYTSTSFTSGGLVEFYCDEGFILKGESIRICQPYGYWSGGQPTCEPGKCRAPPLIDNGKVDYKDLSFKSVVIYSCNAGYTLNGLDVRRCQQNLTLSGEEPVCLPKACRDPGDIAHGTKSSTGLLFNSVVTYQCDTGYTLRGDARLTCNSNSEWSGNVPSCELVECESPSRVTSNGRMIGDDFSYGATISYECDPGYNLVGSKNRTCQDNGEWDEKIPICEVVQCRRPTIRNGFPSGFRTEYNTRISFSCRRGYALFGPSERRCLENGTWSGPDPVCVKCAQPPPVNFGTVSIRNFKTAVYQCNPNFILIGKSDLECQINGSWNGSPPRCEVMGCNSSELNIQSFRSGKVNVSGNGRDSIAEYICDRGYRLLGESRRQCSEDGSWSGNAPICLIVTCPGSFSIRNGRILGSNYTYRSNLTFECQENYRLVGEQYITCQENGLWSGNAPTCEEITCPSLDPLPFGRITVASISVGSEAIYTCNTGYEIRELSSSQAKRTCTVDGLWS</sequence>
<feature type="disulfide bond" evidence="13">
    <location>
        <begin position="2040"/>
        <end position="2067"/>
    </location>
</feature>
<feature type="disulfide bond" evidence="13">
    <location>
        <begin position="1983"/>
        <end position="2010"/>
    </location>
</feature>
<feature type="domain" description="Sushi" evidence="18">
    <location>
        <begin position="2123"/>
        <end position="2184"/>
    </location>
</feature>
<feature type="domain" description="HYR" evidence="17">
    <location>
        <begin position="490"/>
        <end position="572"/>
    </location>
</feature>
<dbReference type="InterPro" id="IPR036465">
    <property type="entry name" value="vWFA_dom_sf"/>
</dbReference>
<dbReference type="PROSITE" id="PS00010">
    <property type="entry name" value="ASX_HYDROXYL"/>
    <property type="match status" value="4"/>
</dbReference>
<dbReference type="PANTHER" id="PTHR19325">
    <property type="entry name" value="COMPLEMENT COMPONENT-RELATED SUSHI DOMAIN-CONTAINING"/>
    <property type="match status" value="1"/>
</dbReference>
<dbReference type="Gene3D" id="2.60.120.200">
    <property type="match status" value="1"/>
</dbReference>
<dbReference type="SMART" id="SM00327">
    <property type="entry name" value="VWA"/>
    <property type="match status" value="1"/>
</dbReference>
<dbReference type="Pfam" id="PF02494">
    <property type="entry name" value="HYR"/>
    <property type="match status" value="2"/>
</dbReference>
<feature type="domain" description="Sushi" evidence="18">
    <location>
        <begin position="2185"/>
        <end position="2242"/>
    </location>
</feature>
<dbReference type="SUPFAM" id="SSF49899">
    <property type="entry name" value="Concanavalin A-like lectins/glucanases"/>
    <property type="match status" value="1"/>
</dbReference>
<evidence type="ECO:0000313" key="21">
    <source>
        <dbReference type="Proteomes" id="UP001186944"/>
    </source>
</evidence>
<dbReference type="EMBL" id="VSWD01000010">
    <property type="protein sequence ID" value="KAK3090083.1"/>
    <property type="molecule type" value="Genomic_DNA"/>
</dbReference>
<keyword evidence="9" id="KW-0325">Glycoprotein</keyword>
<keyword evidence="6 14" id="KW-0732">Signal</keyword>